<name>A0A2P2IUD2_RHIMU</name>
<accession>A0A2P2IUD2</accession>
<sequence>MTMAQNYYHLSFGLGFCFKV</sequence>
<organism evidence="1">
    <name type="scientific">Rhizophora mucronata</name>
    <name type="common">Asiatic mangrove</name>
    <dbReference type="NCBI Taxonomy" id="61149"/>
    <lineage>
        <taxon>Eukaryota</taxon>
        <taxon>Viridiplantae</taxon>
        <taxon>Streptophyta</taxon>
        <taxon>Embryophyta</taxon>
        <taxon>Tracheophyta</taxon>
        <taxon>Spermatophyta</taxon>
        <taxon>Magnoliopsida</taxon>
        <taxon>eudicotyledons</taxon>
        <taxon>Gunneridae</taxon>
        <taxon>Pentapetalae</taxon>
        <taxon>rosids</taxon>
        <taxon>fabids</taxon>
        <taxon>Malpighiales</taxon>
        <taxon>Rhizophoraceae</taxon>
        <taxon>Rhizophora</taxon>
    </lineage>
</organism>
<evidence type="ECO:0000313" key="1">
    <source>
        <dbReference type="EMBL" id="MBW84828.1"/>
    </source>
</evidence>
<dbReference type="AlphaFoldDB" id="A0A2P2IUD2"/>
<protein>
    <submittedName>
        <fullName evidence="1">Uncharacterized protein</fullName>
    </submittedName>
</protein>
<reference evidence="1" key="1">
    <citation type="submission" date="2018-02" db="EMBL/GenBank/DDBJ databases">
        <title>Rhizophora mucronata_Transcriptome.</title>
        <authorList>
            <person name="Meera S.P."/>
            <person name="Sreeshan A."/>
            <person name="Augustine A."/>
        </authorList>
    </citation>
    <scope>NUCLEOTIDE SEQUENCE</scope>
    <source>
        <tissue evidence="1">Leaf</tissue>
    </source>
</reference>
<proteinExistence type="predicted"/>
<dbReference type="EMBL" id="GGEC01004345">
    <property type="protein sequence ID" value="MBW84828.1"/>
    <property type="molecule type" value="Transcribed_RNA"/>
</dbReference>